<dbReference type="InterPro" id="IPR054363">
    <property type="entry name" value="GH95_cat"/>
</dbReference>
<dbReference type="InterPro" id="IPR049053">
    <property type="entry name" value="AFCA-like_C"/>
</dbReference>
<dbReference type="RefSeq" id="WP_188777611.1">
    <property type="nucleotide sequence ID" value="NZ_BMMB01000010.1"/>
</dbReference>
<feature type="domain" description="Alpha fucosidase A-like C-terminal" evidence="2">
    <location>
        <begin position="799"/>
        <end position="859"/>
    </location>
</feature>
<name>A0ABU1J1S7_9BACL</name>
<accession>A0ABU1J1S7</accession>
<dbReference type="Pfam" id="PF21307">
    <property type="entry name" value="Glyco_hydro_95_C"/>
    <property type="match status" value="1"/>
</dbReference>
<dbReference type="EMBL" id="JAVDQH010000014">
    <property type="protein sequence ID" value="MDR6245458.1"/>
    <property type="molecule type" value="Genomic_DNA"/>
</dbReference>
<reference evidence="4 5" key="1">
    <citation type="submission" date="2023-07" db="EMBL/GenBank/DDBJ databases">
        <title>Genomic Encyclopedia of Type Strains, Phase IV (KMG-IV): sequencing the most valuable type-strain genomes for metagenomic binning, comparative biology and taxonomic classification.</title>
        <authorList>
            <person name="Goeker M."/>
        </authorList>
    </citation>
    <scope>NUCLEOTIDE SEQUENCE [LARGE SCALE GENOMIC DNA]</scope>
    <source>
        <strain evidence="4 5">DSM 22170</strain>
    </source>
</reference>
<dbReference type="InterPro" id="IPR027414">
    <property type="entry name" value="GH95_N_dom"/>
</dbReference>
<proteinExistence type="predicted"/>
<dbReference type="Gene3D" id="1.50.10.10">
    <property type="match status" value="1"/>
</dbReference>
<dbReference type="PANTHER" id="PTHR31084:SF0">
    <property type="entry name" value="ALPHA-L-FUCOSIDASE 2"/>
    <property type="match status" value="1"/>
</dbReference>
<feature type="domain" description="Glycosyl hydrolase family 95 catalytic" evidence="3">
    <location>
        <begin position="328"/>
        <end position="515"/>
    </location>
</feature>
<dbReference type="PANTHER" id="PTHR31084">
    <property type="entry name" value="ALPHA-L-FUCOSIDASE 2"/>
    <property type="match status" value="1"/>
</dbReference>
<dbReference type="InterPro" id="IPR012341">
    <property type="entry name" value="6hp_glycosidase-like_sf"/>
</dbReference>
<sequence length="901" mass="101844">MNQVANHLYQKGNYALDYTELKTDQPGHAWREGMVSGNGTNGYITSGSPYHDSFIFQHMWFNFPSADPRHIPAELTGQLEEARHHVFNQNDQWTIKHDNGQRRSRTFYYSYHPGHQLRLHLHNESDVTEYTRWTNYETAETGVAYRNIEGQWMRTSFTSRTDNVSITRLQHSDQGSKLHLTLSIDDISHMSGVQGSMSEVKALRYKKLVDAEAHYIAQIAHYPAYADSELREGGYAGVTGVVIVNGTKERVVLEDTDEQMNVGKEQNPAIRIQDADAVYLITVSGRTHTLGDIEAFADQSQYDLLDQLIQHTNKVIQKYTSTERIFDYEEALAAHAAWQRAEFNAVQFSLVGDDSDKYADNVTLIERQKASPYRLNHAFVEQIYNQGRYAMICSSGASAPRLCGMWTGEWDPGWRGIYTLDANVNLQVAAMNTGQLTEAQRGYITFFLRNAPDFQLNAQMAYGMHDAIQISVNSDGDRAMHVEYDNDYPFEYWNAGASWCLLPIFEYWQCFGDTELPIVPEMNIDRLQALLSVEDGGLADEAFGRLKKRGTLELAKDILLPLLTKQANFWEQICTPEYFTDQAGRVHYEAGKMELLPGERYMILPAYSPENHPIGYNSTITANATMDISAARDGLNMTIQVEQALQRPGYEVAIARWEGLLAQLPHYRYDTDGALCEWAMDDYIENNNHRHLSHLYAAWPAYETQTNPALATASSIALHNRDLFNTEDATAGHGWMHKALVHARLKNAEGVQQALLPMTEDGYYTSLMTDHDTNRRNDCYCTDTSFGVVAAIHEALLYSNTGEIEVLPALISDWKAGNMYGLMARTQVKVTQLSWDIEAGWVEVKLSSLRSAQAIKLSCGIAWTTVSVDGVEAKGQMDGGSAYITVDFHKQQEVTVRFHLK</sequence>
<feature type="domain" description="Glycosyl hydrolase family 95 N-terminal" evidence="1">
    <location>
        <begin position="21"/>
        <end position="209"/>
    </location>
</feature>
<dbReference type="InterPro" id="IPR008928">
    <property type="entry name" value="6-hairpin_glycosidase_sf"/>
</dbReference>
<dbReference type="Pfam" id="PF22124">
    <property type="entry name" value="Glyco_hydro_95_cat"/>
    <property type="match status" value="2"/>
</dbReference>
<protein>
    <recommendedName>
        <fullName evidence="6">Glycosyl hydrolase family 95 N-terminal domain-containing protein</fullName>
    </recommendedName>
</protein>
<dbReference type="Proteomes" id="UP001185028">
    <property type="component" value="Unassembled WGS sequence"/>
</dbReference>
<evidence type="ECO:0000313" key="5">
    <source>
        <dbReference type="Proteomes" id="UP001185028"/>
    </source>
</evidence>
<feature type="domain" description="Glycosyl hydrolase family 95 catalytic" evidence="3">
    <location>
        <begin position="598"/>
        <end position="796"/>
    </location>
</feature>
<evidence type="ECO:0000259" key="1">
    <source>
        <dbReference type="Pfam" id="PF14498"/>
    </source>
</evidence>
<dbReference type="SUPFAM" id="SSF48208">
    <property type="entry name" value="Six-hairpin glycosidases"/>
    <property type="match status" value="1"/>
</dbReference>
<gene>
    <name evidence="4" type="ORF">JOC58_003371</name>
</gene>
<evidence type="ECO:0008006" key="6">
    <source>
        <dbReference type="Google" id="ProtNLM"/>
    </source>
</evidence>
<evidence type="ECO:0000259" key="2">
    <source>
        <dbReference type="Pfam" id="PF21307"/>
    </source>
</evidence>
<evidence type="ECO:0000259" key="3">
    <source>
        <dbReference type="Pfam" id="PF22124"/>
    </source>
</evidence>
<organism evidence="4 5">
    <name type="scientific">Paenibacillus hunanensis</name>
    <dbReference type="NCBI Taxonomy" id="539262"/>
    <lineage>
        <taxon>Bacteria</taxon>
        <taxon>Bacillati</taxon>
        <taxon>Bacillota</taxon>
        <taxon>Bacilli</taxon>
        <taxon>Bacillales</taxon>
        <taxon>Paenibacillaceae</taxon>
        <taxon>Paenibacillus</taxon>
    </lineage>
</organism>
<dbReference type="Pfam" id="PF14498">
    <property type="entry name" value="Glyco_hyd_65N_2"/>
    <property type="match status" value="1"/>
</dbReference>
<comment type="caution">
    <text evidence="4">The sequence shown here is derived from an EMBL/GenBank/DDBJ whole genome shotgun (WGS) entry which is preliminary data.</text>
</comment>
<evidence type="ECO:0000313" key="4">
    <source>
        <dbReference type="EMBL" id="MDR6245458.1"/>
    </source>
</evidence>
<keyword evidence="5" id="KW-1185">Reference proteome</keyword>